<protein>
    <submittedName>
        <fullName evidence="2">Amidohydrolase family protein</fullName>
    </submittedName>
</protein>
<feature type="domain" description="Amidohydrolase-related" evidence="1">
    <location>
        <begin position="21"/>
        <end position="250"/>
    </location>
</feature>
<name>A0A6N9H731_9MICO</name>
<dbReference type="AlphaFoldDB" id="A0A6N9H731"/>
<dbReference type="Gene3D" id="3.20.20.140">
    <property type="entry name" value="Metal-dependent hydrolases"/>
    <property type="match status" value="1"/>
</dbReference>
<dbReference type="InterPro" id="IPR006680">
    <property type="entry name" value="Amidohydro-rel"/>
</dbReference>
<sequence length="282" mass="29254">MDPAPAPSAAPAATAPARVFDAHLHLIDPAFPLTANDGYVPQPFTAADYQARIAPLPVAGGAVVAGSFQRLDTSWVAPALAQLGPGFRAVVNLSPAVADAELDGELDALHAAGARALRINLFRGGAWEAEQLDRLARRAFDRVGWHTEFYADVAALGRDERLMAVLTGLPRITVDHFGMSEAREALLRLVAAGAVVKATGLGRIDIADPAALTAAILAENPAGLMFGSDLPSTRARRPYTPADAQDIAAWAGPHAPAVMWGTGAALYGAPEPETAGQPEPAA</sequence>
<evidence type="ECO:0000313" key="3">
    <source>
        <dbReference type="Proteomes" id="UP000469215"/>
    </source>
</evidence>
<keyword evidence="2" id="KW-0378">Hydrolase</keyword>
<proteinExistence type="predicted"/>
<dbReference type="Proteomes" id="UP000469215">
    <property type="component" value="Unassembled WGS sequence"/>
</dbReference>
<dbReference type="PANTHER" id="PTHR35563:SF2">
    <property type="entry name" value="BARREL METAL-DEPENDENT HYDROLASE, PUTATIVE (AFU_ORTHOLOGUE AFUA_1G16240)-RELATED"/>
    <property type="match status" value="1"/>
</dbReference>
<keyword evidence="3" id="KW-1185">Reference proteome</keyword>
<organism evidence="2 3">
    <name type="scientific">Brevibacterium rongguiense</name>
    <dbReference type="NCBI Taxonomy" id="2695267"/>
    <lineage>
        <taxon>Bacteria</taxon>
        <taxon>Bacillati</taxon>
        <taxon>Actinomycetota</taxon>
        <taxon>Actinomycetes</taxon>
        <taxon>Micrococcales</taxon>
        <taxon>Brevibacteriaceae</taxon>
        <taxon>Brevibacterium</taxon>
    </lineage>
</organism>
<dbReference type="InterPro" id="IPR032466">
    <property type="entry name" value="Metal_Hydrolase"/>
</dbReference>
<dbReference type="Pfam" id="PF04909">
    <property type="entry name" value="Amidohydro_2"/>
    <property type="match status" value="1"/>
</dbReference>
<dbReference type="SUPFAM" id="SSF51556">
    <property type="entry name" value="Metallo-dependent hydrolases"/>
    <property type="match status" value="1"/>
</dbReference>
<reference evidence="2 3" key="1">
    <citation type="submission" date="2020-01" db="EMBL/GenBank/DDBJ databases">
        <authorList>
            <person name="Deng T."/>
        </authorList>
    </citation>
    <scope>NUCLEOTIDE SEQUENCE [LARGE SCALE GENOMIC DNA]</scope>
    <source>
        <strain evidence="2 3">5221</strain>
    </source>
</reference>
<dbReference type="InterPro" id="IPR052358">
    <property type="entry name" value="Aro_Compnd_Degr_Hydrolases"/>
</dbReference>
<dbReference type="PANTHER" id="PTHR35563">
    <property type="entry name" value="BARREL METAL-DEPENDENT HYDROLASE, PUTATIVE (AFU_ORTHOLOGUE AFUA_1G16240)-RELATED"/>
    <property type="match status" value="1"/>
</dbReference>
<dbReference type="GO" id="GO:0016787">
    <property type="term" value="F:hydrolase activity"/>
    <property type="evidence" value="ECO:0007669"/>
    <property type="project" value="UniProtKB-KW"/>
</dbReference>
<dbReference type="EMBL" id="WWEQ01000024">
    <property type="protein sequence ID" value="MYM19769.1"/>
    <property type="molecule type" value="Genomic_DNA"/>
</dbReference>
<evidence type="ECO:0000313" key="2">
    <source>
        <dbReference type="EMBL" id="MYM19769.1"/>
    </source>
</evidence>
<gene>
    <name evidence="2" type="ORF">GSY69_07245</name>
</gene>
<comment type="caution">
    <text evidence="2">The sequence shown here is derived from an EMBL/GenBank/DDBJ whole genome shotgun (WGS) entry which is preliminary data.</text>
</comment>
<dbReference type="RefSeq" id="WP_160953198.1">
    <property type="nucleotide sequence ID" value="NZ_WWEQ01000024.1"/>
</dbReference>
<accession>A0A6N9H731</accession>
<evidence type="ECO:0000259" key="1">
    <source>
        <dbReference type="Pfam" id="PF04909"/>
    </source>
</evidence>